<reference evidence="2" key="1">
    <citation type="submission" date="2009-05" db="EMBL/GenBank/DDBJ databases">
        <title>The genome sequence of Ajellomyces capsulatus strain H143.</title>
        <authorList>
            <person name="Champion M."/>
            <person name="Cuomo C.A."/>
            <person name="Ma L.-J."/>
            <person name="Henn M.R."/>
            <person name="Sil A."/>
            <person name="Goldman B."/>
            <person name="Young S.K."/>
            <person name="Kodira C.D."/>
            <person name="Zeng Q."/>
            <person name="Koehrsen M."/>
            <person name="Alvarado L."/>
            <person name="Berlin A.M."/>
            <person name="Borenstein D."/>
            <person name="Chen Z."/>
            <person name="Engels R."/>
            <person name="Freedman E."/>
            <person name="Gellesch M."/>
            <person name="Goldberg J."/>
            <person name="Griggs A."/>
            <person name="Gujja S."/>
            <person name="Heiman D.I."/>
            <person name="Hepburn T.A."/>
            <person name="Howarth C."/>
            <person name="Jen D."/>
            <person name="Larson L."/>
            <person name="Lewis B."/>
            <person name="Mehta T."/>
            <person name="Park D."/>
            <person name="Pearson M."/>
            <person name="Roberts A."/>
            <person name="Saif S."/>
            <person name="Shea T.D."/>
            <person name="Shenoy N."/>
            <person name="Sisk P."/>
            <person name="Stolte C."/>
            <person name="Sykes S."/>
            <person name="Walk T."/>
            <person name="White J."/>
            <person name="Yandava C."/>
            <person name="Klein B."/>
            <person name="McEwen J.G."/>
            <person name="Puccia R."/>
            <person name="Goldman G.H."/>
            <person name="Felipe M.S."/>
            <person name="Nino-Vega G."/>
            <person name="San-Blas G."/>
            <person name="Taylor J.W."/>
            <person name="Mendoza L."/>
            <person name="Galagan J.E."/>
            <person name="Nusbaum C."/>
            <person name="Birren B.W."/>
        </authorList>
    </citation>
    <scope>NUCLEOTIDE SEQUENCE [LARGE SCALE GENOMIC DNA]</scope>
    <source>
        <strain evidence="2">H143</strain>
    </source>
</reference>
<dbReference type="EMBL" id="GG692422">
    <property type="protein sequence ID" value="EER41935.1"/>
    <property type="molecule type" value="Genomic_DNA"/>
</dbReference>
<sequence>MADKMYRFLARTNKALLWLTYFQSQLLSSNRPMADLPLHEHELCHIRSSTAQPKLVTSQWEQKRREVRQDMVNAVLCWLASFPEPT</sequence>
<protein>
    <submittedName>
        <fullName evidence="1">Uncharacterized protein</fullName>
    </submittedName>
</protein>
<name>C6HBJ5_AJECH</name>
<accession>C6HBJ5</accession>
<dbReference type="VEuPathDB" id="FungiDB:HCDG_03394"/>
<dbReference type="HOGENOM" id="CLU_2497367_0_0_1"/>
<evidence type="ECO:0000313" key="2">
    <source>
        <dbReference type="Proteomes" id="UP000002624"/>
    </source>
</evidence>
<dbReference type="AlphaFoldDB" id="C6HBJ5"/>
<evidence type="ECO:0000313" key="1">
    <source>
        <dbReference type="EMBL" id="EER41935.1"/>
    </source>
</evidence>
<organism evidence="1 2">
    <name type="scientific">Ajellomyces capsulatus (strain H143)</name>
    <name type="common">Darling's disease fungus</name>
    <name type="synonym">Histoplasma capsulatum</name>
    <dbReference type="NCBI Taxonomy" id="544712"/>
    <lineage>
        <taxon>Eukaryota</taxon>
        <taxon>Fungi</taxon>
        <taxon>Dikarya</taxon>
        <taxon>Ascomycota</taxon>
        <taxon>Pezizomycotina</taxon>
        <taxon>Eurotiomycetes</taxon>
        <taxon>Eurotiomycetidae</taxon>
        <taxon>Onygenales</taxon>
        <taxon>Ajellomycetaceae</taxon>
        <taxon>Histoplasma</taxon>
    </lineage>
</organism>
<dbReference type="Proteomes" id="UP000002624">
    <property type="component" value="Unassembled WGS sequence"/>
</dbReference>
<gene>
    <name evidence="1" type="ORF">HCDG_03394</name>
</gene>
<proteinExistence type="predicted"/>